<gene>
    <name evidence="3" type="ORF">F8377_09745</name>
</gene>
<dbReference type="Proteomes" id="UP000436181">
    <property type="component" value="Unassembled WGS sequence"/>
</dbReference>
<reference evidence="3 4" key="1">
    <citation type="submission" date="2019-10" db="EMBL/GenBank/DDBJ databases">
        <title>Corynebacterium sp novel species isolated from the respiratory tract of Marmot.</title>
        <authorList>
            <person name="Zhang G."/>
        </authorList>
    </citation>
    <scope>NUCLEOTIDE SEQUENCE [LARGE SCALE GENOMIC DNA]</scope>
    <source>
        <strain evidence="3 4">336</strain>
    </source>
</reference>
<dbReference type="EMBL" id="WBZJ01000004">
    <property type="protein sequence ID" value="KAB3519255.1"/>
    <property type="molecule type" value="Genomic_DNA"/>
</dbReference>
<evidence type="ECO:0000256" key="1">
    <source>
        <dbReference type="ARBA" id="ARBA00010751"/>
    </source>
</evidence>
<dbReference type="Gene3D" id="3.30.110.70">
    <property type="entry name" value="Hypothetical protein apc22750. Chain B"/>
    <property type="match status" value="1"/>
</dbReference>
<comment type="similarity">
    <text evidence="1 2">Belongs to the UPF0145 family.</text>
</comment>
<name>A0ABQ6VHM3_9CORY</name>
<proteinExistence type="inferred from homology"/>
<dbReference type="PANTHER" id="PTHR34068:SF1">
    <property type="entry name" value="UPF0145 PROTEIN YBJQ"/>
    <property type="match status" value="1"/>
</dbReference>
<protein>
    <recommendedName>
        <fullName evidence="2">UPF0145 protein F8377_09745</fullName>
    </recommendedName>
</protein>
<evidence type="ECO:0000313" key="4">
    <source>
        <dbReference type="Proteomes" id="UP000436181"/>
    </source>
</evidence>
<organism evidence="3 4">
    <name type="scientific">Corynebacterium zhongnanshanii</name>
    <dbReference type="NCBI Taxonomy" id="2768834"/>
    <lineage>
        <taxon>Bacteria</taxon>
        <taxon>Bacillati</taxon>
        <taxon>Actinomycetota</taxon>
        <taxon>Actinomycetes</taxon>
        <taxon>Mycobacteriales</taxon>
        <taxon>Corynebacteriaceae</taxon>
        <taxon>Corynebacterium</taxon>
    </lineage>
</organism>
<keyword evidence="4" id="KW-1185">Reference proteome</keyword>
<dbReference type="InterPro" id="IPR035439">
    <property type="entry name" value="UPF0145_dom_sf"/>
</dbReference>
<dbReference type="HAMAP" id="MF_00338">
    <property type="entry name" value="UPF0145"/>
    <property type="match status" value="1"/>
</dbReference>
<evidence type="ECO:0000256" key="2">
    <source>
        <dbReference type="HAMAP-Rule" id="MF_00338"/>
    </source>
</evidence>
<dbReference type="PANTHER" id="PTHR34068">
    <property type="entry name" value="UPF0145 PROTEIN YBJQ"/>
    <property type="match status" value="1"/>
</dbReference>
<dbReference type="Pfam" id="PF01906">
    <property type="entry name" value="YbjQ_1"/>
    <property type="match status" value="1"/>
</dbReference>
<dbReference type="InterPro" id="IPR002765">
    <property type="entry name" value="UPF0145_YbjQ-like"/>
</dbReference>
<comment type="caution">
    <text evidence="3">The sequence shown here is derived from an EMBL/GenBank/DDBJ whole genome shotgun (WGS) entry which is preliminary data.</text>
</comment>
<accession>A0ABQ6VHM3</accession>
<dbReference type="RefSeq" id="WP_151842740.1">
    <property type="nucleotide sequence ID" value="NZ_CP061033.1"/>
</dbReference>
<dbReference type="SUPFAM" id="SSF117782">
    <property type="entry name" value="YbjQ-like"/>
    <property type="match status" value="1"/>
</dbReference>
<sequence length="107" mass="11265">MIVSTTATVQNHVVDDYIRIVSGETVVGINMLKDIGAGFRDIFGGRSKGYEDSIGKARETALAEMVDRAIEQGANGVIGVKIDYESVGTGGMMLVTATGTAVTLRPE</sequence>
<evidence type="ECO:0000313" key="3">
    <source>
        <dbReference type="EMBL" id="KAB3519255.1"/>
    </source>
</evidence>